<organism evidence="1 2">
    <name type="scientific">Puccinia sorghi</name>
    <dbReference type="NCBI Taxonomy" id="27349"/>
    <lineage>
        <taxon>Eukaryota</taxon>
        <taxon>Fungi</taxon>
        <taxon>Dikarya</taxon>
        <taxon>Basidiomycota</taxon>
        <taxon>Pucciniomycotina</taxon>
        <taxon>Pucciniomycetes</taxon>
        <taxon>Pucciniales</taxon>
        <taxon>Pucciniaceae</taxon>
        <taxon>Puccinia</taxon>
    </lineage>
</organism>
<evidence type="ECO:0000313" key="1">
    <source>
        <dbReference type="EMBL" id="KNZ55793.1"/>
    </source>
</evidence>
<accession>A0A0L6V4V4</accession>
<evidence type="ECO:0000313" key="2">
    <source>
        <dbReference type="Proteomes" id="UP000037035"/>
    </source>
</evidence>
<dbReference type="Proteomes" id="UP000037035">
    <property type="component" value="Unassembled WGS sequence"/>
</dbReference>
<dbReference type="AlphaFoldDB" id="A0A0L6V4V4"/>
<proteinExistence type="predicted"/>
<gene>
    <name evidence="1" type="ORF">VP01_257g1</name>
</gene>
<sequence>MPPMPAPPTQLLLFRAPILIMPAWFPQPDIWLGPPRKLRGMKAETELAQTKEAATTAVNCILLMGRREPATRRGVDPSVGQVGDTECLRGLGSAPKDIDILTLIDGVKYIIPLLATRIDHPHPRATETVHNDLKYIATGHPILQQLGDHCAWLRSESSKESDGIKRREGYQQKENKILVMKETLKWEGSMLALKQSELSCRMPTCPKNSADGLECRLCSPEHGQVRYLVAPQKHVFRTGARRTVANRRAGTAFTNPVSLSSPPFNLNPLLIQFFHNFQPETLKTQQIGFGSRSKCLILLRPEVRPKCVQWCSVLRVAETQDIQQLSFLFDPPMSLSAEYISKVALIEVSTFWQWRNLYHGLKNLCHKCWTSSGGKDWVKLYVPEGAIRSVKKLLGTFREKLPSFTYVVIYGCLGFISEKGVLLGWMVPHILPKTIQPHFPHPWLMCEMLKCKGDMLGLGKNSSGEMNLSRRKNYYKRIEIHLEDLELCINNQHQSPQNRHRRILSSNVPLIKNSNKLINLLFPSLTSLHFQGMAPETTFFRNRCTLIFPSCKNNVHFILPVKCELVDFCLALKCIAILCPIPLILRDLEKSSTGFGQMPLMILRKPNWEVLFPIKSYYTGFVIEKLPMLSPNKINEDSFLFLLSHLLFIYMIPSALQCYTPTAEPACFRLAYKVSTLGHLVCDLIWLFFRLTHLPHRLHFLLSRHKMTPKSHPTQFYHPSFPEGNIKNITASGASDSATKNSWVCKYFKSSEIQEGTLFCGEKRAVHKSGSTKSMINQLACIQGIHSNCYNSHCLVFDFIKYPLSETILTFIHSCFNQGQNFLHNKLQKIKFKLCVDLTFKSLFTKPLHLEKNSLRLTIFFKLGEKIDCIKKKKKQLRPGRPLFILQTPI</sequence>
<comment type="caution">
    <text evidence="1">The sequence shown here is derived from an EMBL/GenBank/DDBJ whole genome shotgun (WGS) entry which is preliminary data.</text>
</comment>
<name>A0A0L6V4V4_9BASI</name>
<reference evidence="1 2" key="1">
    <citation type="submission" date="2015-08" db="EMBL/GenBank/DDBJ databases">
        <title>Next Generation Sequencing and Analysis of the Genome of Puccinia sorghi L Schw, the Causal Agent of Maize Common Rust.</title>
        <authorList>
            <person name="Rochi L."/>
            <person name="Burguener G."/>
            <person name="Darino M."/>
            <person name="Turjanski A."/>
            <person name="Kreff E."/>
            <person name="Dieguez M.J."/>
            <person name="Sacco F."/>
        </authorList>
    </citation>
    <scope>NUCLEOTIDE SEQUENCE [LARGE SCALE GENOMIC DNA]</scope>
    <source>
        <strain evidence="1 2">RO10H11247</strain>
    </source>
</reference>
<dbReference type="EMBL" id="LAVV01007479">
    <property type="protein sequence ID" value="KNZ55793.1"/>
    <property type="molecule type" value="Genomic_DNA"/>
</dbReference>
<dbReference type="VEuPathDB" id="FungiDB:VP01_257g1"/>
<protein>
    <submittedName>
        <fullName evidence="1">Putative signal peptide protein</fullName>
    </submittedName>
</protein>
<keyword evidence="2" id="KW-1185">Reference proteome</keyword>